<dbReference type="STRING" id="1177755.A7A08_01772"/>
<gene>
    <name evidence="2" type="ORF">A7A08_01772</name>
</gene>
<dbReference type="Proteomes" id="UP000095087">
    <property type="component" value="Unassembled WGS sequence"/>
</dbReference>
<comment type="caution">
    <text evidence="2">The sequence shown here is derived from an EMBL/GenBank/DDBJ whole genome shotgun (WGS) entry which is preliminary data.</text>
</comment>
<organism evidence="2 3">
    <name type="scientific">Methyloligella halotolerans</name>
    <dbReference type="NCBI Taxonomy" id="1177755"/>
    <lineage>
        <taxon>Bacteria</taxon>
        <taxon>Pseudomonadati</taxon>
        <taxon>Pseudomonadota</taxon>
        <taxon>Alphaproteobacteria</taxon>
        <taxon>Hyphomicrobiales</taxon>
        <taxon>Hyphomicrobiaceae</taxon>
        <taxon>Methyloligella</taxon>
    </lineage>
</organism>
<feature type="region of interest" description="Disordered" evidence="1">
    <location>
        <begin position="24"/>
        <end position="43"/>
    </location>
</feature>
<accession>A0A1E2RZS0</accession>
<proteinExistence type="predicted"/>
<protein>
    <submittedName>
        <fullName evidence="2">Uncharacterized protein</fullName>
    </submittedName>
</protein>
<evidence type="ECO:0000313" key="2">
    <source>
        <dbReference type="EMBL" id="ODA67736.1"/>
    </source>
</evidence>
<reference evidence="2 3" key="1">
    <citation type="submission" date="2016-07" db="EMBL/GenBank/DDBJ databases">
        <title>Draft genome sequence of Methyloligella halotolerans C2T (VKM B-2706T=CCUG 61687T=DSM 25045T), a halotolerant polyhydroxybutyrate accumulating methylotroph.</title>
        <authorList>
            <person name="Vasilenko O.V."/>
            <person name="Doronina N.V."/>
            <person name="Poroshina M.N."/>
            <person name="Tarlachkov S.V."/>
            <person name="Trotsenko Y.A."/>
        </authorList>
    </citation>
    <scope>NUCLEOTIDE SEQUENCE [LARGE SCALE GENOMIC DNA]</scope>
    <source>
        <strain evidence="2 3">VKM B-2706</strain>
    </source>
</reference>
<feature type="compositionally biased region" description="Polar residues" evidence="1">
    <location>
        <begin position="33"/>
        <end position="43"/>
    </location>
</feature>
<evidence type="ECO:0000256" key="1">
    <source>
        <dbReference type="SAM" id="MobiDB-lite"/>
    </source>
</evidence>
<name>A0A1E2RZS0_9HYPH</name>
<sequence length="43" mass="4542">MAGDGMDAPYRNVPSRTGYPIREIGKGGIFGYPTSSSALTRHG</sequence>
<dbReference type="AlphaFoldDB" id="A0A1E2RZS0"/>
<evidence type="ECO:0000313" key="3">
    <source>
        <dbReference type="Proteomes" id="UP000095087"/>
    </source>
</evidence>
<keyword evidence="3" id="KW-1185">Reference proteome</keyword>
<dbReference type="EMBL" id="MASI01000003">
    <property type="protein sequence ID" value="ODA67736.1"/>
    <property type="molecule type" value="Genomic_DNA"/>
</dbReference>